<proteinExistence type="predicted"/>
<gene>
    <name evidence="2" type="ORF">RM479_25360</name>
</gene>
<dbReference type="RefSeq" id="WP_311514215.1">
    <property type="nucleotide sequence ID" value="NZ_JAVREP010000027.1"/>
</dbReference>
<dbReference type="GO" id="GO:0032259">
    <property type="term" value="P:methylation"/>
    <property type="evidence" value="ECO:0007669"/>
    <property type="project" value="UniProtKB-KW"/>
</dbReference>
<accession>A0ABU2MGT8</accession>
<dbReference type="CDD" id="cd02440">
    <property type="entry name" value="AdoMet_MTases"/>
    <property type="match status" value="1"/>
</dbReference>
<dbReference type="GO" id="GO:0008168">
    <property type="term" value="F:methyltransferase activity"/>
    <property type="evidence" value="ECO:0007669"/>
    <property type="project" value="UniProtKB-KW"/>
</dbReference>
<evidence type="ECO:0000313" key="2">
    <source>
        <dbReference type="EMBL" id="MDT0331750.1"/>
    </source>
</evidence>
<organism evidence="2 3">
    <name type="scientific">Nocardiopsis lambiniae</name>
    <dbReference type="NCBI Taxonomy" id="3075539"/>
    <lineage>
        <taxon>Bacteria</taxon>
        <taxon>Bacillati</taxon>
        <taxon>Actinomycetota</taxon>
        <taxon>Actinomycetes</taxon>
        <taxon>Streptosporangiales</taxon>
        <taxon>Nocardiopsidaceae</taxon>
        <taxon>Nocardiopsis</taxon>
    </lineage>
</organism>
<keyword evidence="2" id="KW-0489">Methyltransferase</keyword>
<protein>
    <submittedName>
        <fullName evidence="2">Methyltransferase domain-containing protein</fullName>
    </submittedName>
</protein>
<dbReference type="Pfam" id="PF08241">
    <property type="entry name" value="Methyltransf_11"/>
    <property type="match status" value="1"/>
</dbReference>
<dbReference type="Proteomes" id="UP001183390">
    <property type="component" value="Unassembled WGS sequence"/>
</dbReference>
<comment type="caution">
    <text evidence="2">The sequence shown here is derived from an EMBL/GenBank/DDBJ whole genome shotgun (WGS) entry which is preliminary data.</text>
</comment>
<dbReference type="EMBL" id="JAVREP010000027">
    <property type="protein sequence ID" value="MDT0331750.1"/>
    <property type="molecule type" value="Genomic_DNA"/>
</dbReference>
<evidence type="ECO:0000259" key="1">
    <source>
        <dbReference type="Pfam" id="PF08241"/>
    </source>
</evidence>
<evidence type="ECO:0000313" key="3">
    <source>
        <dbReference type="Proteomes" id="UP001183390"/>
    </source>
</evidence>
<reference evidence="3" key="1">
    <citation type="submission" date="2023-07" db="EMBL/GenBank/DDBJ databases">
        <title>30 novel species of actinomycetes from the DSMZ collection.</title>
        <authorList>
            <person name="Nouioui I."/>
        </authorList>
    </citation>
    <scope>NUCLEOTIDE SEQUENCE [LARGE SCALE GENOMIC DNA]</scope>
    <source>
        <strain evidence="3">DSM 44743</strain>
    </source>
</reference>
<keyword evidence="3" id="KW-1185">Reference proteome</keyword>
<dbReference type="Gene3D" id="3.40.50.150">
    <property type="entry name" value="Vaccinia Virus protein VP39"/>
    <property type="match status" value="1"/>
</dbReference>
<dbReference type="PANTHER" id="PTHR43591:SF24">
    <property type="entry name" value="2-METHOXY-6-POLYPRENYL-1,4-BENZOQUINOL METHYLASE, MITOCHONDRIAL"/>
    <property type="match status" value="1"/>
</dbReference>
<dbReference type="InterPro" id="IPR013216">
    <property type="entry name" value="Methyltransf_11"/>
</dbReference>
<sequence>MRTSTTDQAFVRFEREGWDSIAHRYHRFLGPVTGRAAEALLDAAGVGPGDRLLDVATGPGYVAGLALDRGAEVTGTDLSARILALAHLLRPDLGLRVADAHDLPFPDEAFDATVAGFLLPHLADHARAVAEMVRVTASGGRVALSTWGAPEEVPMFSMLGAAAEAVGARTDPAVPAGPAFFHFSDAGRLTDLLSSAGLAEVGVTAVSLTHTVASLDALWEGLMSGTVRVSALVRGQGEDTRRRIRAGFERSLADLVGDGGEVTLPVRVLVGHGRRG</sequence>
<dbReference type="InterPro" id="IPR029063">
    <property type="entry name" value="SAM-dependent_MTases_sf"/>
</dbReference>
<keyword evidence="2" id="KW-0808">Transferase</keyword>
<dbReference type="SUPFAM" id="SSF53335">
    <property type="entry name" value="S-adenosyl-L-methionine-dependent methyltransferases"/>
    <property type="match status" value="1"/>
</dbReference>
<dbReference type="PANTHER" id="PTHR43591">
    <property type="entry name" value="METHYLTRANSFERASE"/>
    <property type="match status" value="1"/>
</dbReference>
<name>A0ABU2MGT8_9ACTN</name>
<feature type="domain" description="Methyltransferase type 11" evidence="1">
    <location>
        <begin position="53"/>
        <end position="143"/>
    </location>
</feature>